<dbReference type="InterPro" id="IPR036388">
    <property type="entry name" value="WH-like_DNA-bd_sf"/>
</dbReference>
<protein>
    <submittedName>
        <fullName evidence="2">MarR family transcriptional regulator</fullName>
    </submittedName>
</protein>
<evidence type="ECO:0000259" key="1">
    <source>
        <dbReference type="PROSITE" id="PS50995"/>
    </source>
</evidence>
<dbReference type="RefSeq" id="WP_205378896.1">
    <property type="nucleotide sequence ID" value="NZ_JAFEJA010000003.1"/>
</dbReference>
<gene>
    <name evidence="2" type="ORF">JE024_40250</name>
</gene>
<dbReference type="SMART" id="SM00347">
    <property type="entry name" value="HTH_MARR"/>
    <property type="match status" value="1"/>
</dbReference>
<feature type="domain" description="HTH marR-type" evidence="1">
    <location>
        <begin position="22"/>
        <end position="149"/>
    </location>
</feature>
<dbReference type="InterPro" id="IPR000835">
    <property type="entry name" value="HTH_MarR-typ"/>
</dbReference>
<proteinExistence type="predicted"/>
<dbReference type="Gene3D" id="1.10.10.10">
    <property type="entry name" value="Winged helix-like DNA-binding domain superfamily/Winged helix DNA-binding domain"/>
    <property type="match status" value="1"/>
</dbReference>
<evidence type="ECO:0000313" key="2">
    <source>
        <dbReference type="EMBL" id="MBM9624757.1"/>
    </source>
</evidence>
<reference evidence="2 3" key="1">
    <citation type="journal article" date="2016" name="Arch. Microbiol.">
        <title>Streptomyces zhihengii sp. nov., isolated from rhizospheric soil of Psammosilene tunicoides.</title>
        <authorList>
            <person name="Huang M.J."/>
            <person name="Fei J.J."/>
            <person name="Salam N."/>
            <person name="Kim C.J."/>
            <person name="Hozzein W.N."/>
            <person name="Xiao M."/>
            <person name="Huang H.Q."/>
            <person name="Li W.J."/>
        </authorList>
    </citation>
    <scope>NUCLEOTIDE SEQUENCE [LARGE SCALE GENOMIC DNA]</scope>
    <source>
        <strain evidence="2 3">YIM T102</strain>
    </source>
</reference>
<dbReference type="PROSITE" id="PS50995">
    <property type="entry name" value="HTH_MARR_2"/>
    <property type="match status" value="1"/>
</dbReference>
<keyword evidence="2" id="KW-0614">Plasmid</keyword>
<dbReference type="InterPro" id="IPR036390">
    <property type="entry name" value="WH_DNA-bd_sf"/>
</dbReference>
<sequence>MPAPDTAPSTTGDETSQSAGFITELLDVLWEHARNSASHATAPMSTSQLRLLYVIDRDDGIRMRKACTLLASSPSNVSRLCDRLQAMGFLERRPCPGSRREITLQLTDAGKTHLRGIREKRDTMLHRAIGNLSPTERRALGEGLAALAVQLDFPGEDLSRPRTRQVA</sequence>
<evidence type="ECO:0000313" key="3">
    <source>
        <dbReference type="Proteomes" id="UP000664109"/>
    </source>
</evidence>
<dbReference type="PANTHER" id="PTHR33164">
    <property type="entry name" value="TRANSCRIPTIONAL REGULATOR, MARR FAMILY"/>
    <property type="match status" value="1"/>
</dbReference>
<organism evidence="2 3">
    <name type="scientific">Streptomyces zhihengii</name>
    <dbReference type="NCBI Taxonomy" id="1818004"/>
    <lineage>
        <taxon>Bacteria</taxon>
        <taxon>Bacillati</taxon>
        <taxon>Actinomycetota</taxon>
        <taxon>Actinomycetes</taxon>
        <taxon>Kitasatosporales</taxon>
        <taxon>Streptomycetaceae</taxon>
        <taxon>Streptomyces</taxon>
    </lineage>
</organism>
<accession>A0ABS2V4J7</accession>
<dbReference type="Proteomes" id="UP000664109">
    <property type="component" value="Unassembled WGS sequence"/>
</dbReference>
<dbReference type="InterPro" id="IPR039422">
    <property type="entry name" value="MarR/SlyA-like"/>
</dbReference>
<comment type="caution">
    <text evidence="2">The sequence shown here is derived from an EMBL/GenBank/DDBJ whole genome shotgun (WGS) entry which is preliminary data.</text>
</comment>
<dbReference type="SUPFAM" id="SSF46785">
    <property type="entry name" value="Winged helix' DNA-binding domain"/>
    <property type="match status" value="1"/>
</dbReference>
<name>A0ABS2V4J7_9ACTN</name>
<dbReference type="PANTHER" id="PTHR33164:SF103">
    <property type="entry name" value="REGULATORY PROTEIN MARR"/>
    <property type="match status" value="1"/>
</dbReference>
<keyword evidence="3" id="KW-1185">Reference proteome</keyword>
<geneLocation type="plasmid" evidence="2">
    <name>unnamed1</name>
</geneLocation>
<dbReference type="Pfam" id="PF12802">
    <property type="entry name" value="MarR_2"/>
    <property type="match status" value="1"/>
</dbReference>
<dbReference type="EMBL" id="JAFEJA010000003">
    <property type="protein sequence ID" value="MBM9624757.1"/>
    <property type="molecule type" value="Genomic_DNA"/>
</dbReference>